<accession>A0A0D1YTA1</accession>
<name>A0A0D1YTA1_9PEZI</name>
<dbReference type="VEuPathDB" id="FungiDB:PV09_05164"/>
<gene>
    <name evidence="1" type="ORF">PV09_05164</name>
</gene>
<proteinExistence type="predicted"/>
<evidence type="ECO:0000313" key="1">
    <source>
        <dbReference type="EMBL" id="KIW03867.1"/>
    </source>
</evidence>
<dbReference type="InParanoid" id="A0A0D1YTA1"/>
<dbReference type="RefSeq" id="XP_016213736.1">
    <property type="nucleotide sequence ID" value="XM_016358635.1"/>
</dbReference>
<dbReference type="GeneID" id="27313137"/>
<dbReference type="AlphaFoldDB" id="A0A0D1YTA1"/>
<sequence>MEATSQAFHPTAPILTISSQASAIRSGKSFRGTLRTFQGMLVKYNSANLPQQWISQCIERGLNAKRSSASFKTESPCSLHRVIHVSGSTRPKPLKILQNIERFNHA</sequence>
<dbReference type="Proteomes" id="UP000053259">
    <property type="component" value="Unassembled WGS sequence"/>
</dbReference>
<reference evidence="1 2" key="1">
    <citation type="submission" date="2015-01" db="EMBL/GenBank/DDBJ databases">
        <title>The Genome Sequence of Ochroconis gallopava CBS43764.</title>
        <authorList>
            <consortium name="The Broad Institute Genomics Platform"/>
            <person name="Cuomo C."/>
            <person name="de Hoog S."/>
            <person name="Gorbushina A."/>
            <person name="Stielow B."/>
            <person name="Teixiera M."/>
            <person name="Abouelleil A."/>
            <person name="Chapman S.B."/>
            <person name="Priest M."/>
            <person name="Young S.K."/>
            <person name="Wortman J."/>
            <person name="Nusbaum C."/>
            <person name="Birren B."/>
        </authorList>
    </citation>
    <scope>NUCLEOTIDE SEQUENCE [LARGE SCALE GENOMIC DNA]</scope>
    <source>
        <strain evidence="1 2">CBS 43764</strain>
    </source>
</reference>
<dbReference type="HOGENOM" id="CLU_2225239_0_0_1"/>
<protein>
    <submittedName>
        <fullName evidence="1">Uncharacterized protein</fullName>
    </submittedName>
</protein>
<organism evidence="1 2">
    <name type="scientific">Verruconis gallopava</name>
    <dbReference type="NCBI Taxonomy" id="253628"/>
    <lineage>
        <taxon>Eukaryota</taxon>
        <taxon>Fungi</taxon>
        <taxon>Dikarya</taxon>
        <taxon>Ascomycota</taxon>
        <taxon>Pezizomycotina</taxon>
        <taxon>Dothideomycetes</taxon>
        <taxon>Pleosporomycetidae</taxon>
        <taxon>Venturiales</taxon>
        <taxon>Sympoventuriaceae</taxon>
        <taxon>Verruconis</taxon>
    </lineage>
</organism>
<evidence type="ECO:0000313" key="2">
    <source>
        <dbReference type="Proteomes" id="UP000053259"/>
    </source>
</evidence>
<keyword evidence="2" id="KW-1185">Reference proteome</keyword>
<dbReference type="EMBL" id="KN847543">
    <property type="protein sequence ID" value="KIW03867.1"/>
    <property type="molecule type" value="Genomic_DNA"/>
</dbReference>